<feature type="domain" description="Carbohydrate kinase PfkB" evidence="13">
    <location>
        <begin position="12"/>
        <end position="303"/>
    </location>
</feature>
<dbReference type="GO" id="GO:0005524">
    <property type="term" value="F:ATP binding"/>
    <property type="evidence" value="ECO:0007669"/>
    <property type="project" value="UniProtKB-KW"/>
</dbReference>
<dbReference type="InterPro" id="IPR029056">
    <property type="entry name" value="Ribokinase-like"/>
</dbReference>
<evidence type="ECO:0000256" key="2">
    <source>
        <dbReference type="ARBA" id="ARBA00003753"/>
    </source>
</evidence>
<dbReference type="PANTHER" id="PTHR46969:SF1">
    <property type="entry name" value="BIFUNCTIONAL PROTEIN HLDE"/>
    <property type="match status" value="1"/>
</dbReference>
<evidence type="ECO:0000256" key="10">
    <source>
        <dbReference type="ARBA" id="ARBA00023268"/>
    </source>
</evidence>
<name>A0A381XRE9_9ZZZZ</name>
<dbReference type="Pfam" id="PF01467">
    <property type="entry name" value="CTP_transf_like"/>
    <property type="match status" value="1"/>
</dbReference>
<comment type="function">
    <text evidence="2">Catalyzes the ADP transfer from ATP to D-glycero-beta-D-manno-heptose 1-phosphate, yielding ADP-D-glycero-beta-D-manno-heptose.</text>
</comment>
<dbReference type="Gene3D" id="3.40.50.620">
    <property type="entry name" value="HUPs"/>
    <property type="match status" value="1"/>
</dbReference>
<dbReference type="InterPro" id="IPR002173">
    <property type="entry name" value="Carboh/pur_kinase_PfkB_CS"/>
</dbReference>
<evidence type="ECO:0000256" key="8">
    <source>
        <dbReference type="ARBA" id="ARBA00022777"/>
    </source>
</evidence>
<keyword evidence="8" id="KW-0418">Kinase</keyword>
<evidence type="ECO:0000259" key="13">
    <source>
        <dbReference type="Pfam" id="PF00294"/>
    </source>
</evidence>
<dbReference type="EC" id="2.7.7.70" evidence="4"/>
<comment type="function">
    <text evidence="1">Catalyzes the phosphorylation of D-glycero-D-manno-heptose 7-phosphate at the C-1 position to selectively form D-glycero-beta-D-manno-heptose-1,7-bisphosphate.</text>
</comment>
<dbReference type="CDD" id="cd01172">
    <property type="entry name" value="RfaE_like"/>
    <property type="match status" value="1"/>
</dbReference>
<dbReference type="PROSITE" id="PS00583">
    <property type="entry name" value="PFKB_KINASES_1"/>
    <property type="match status" value="1"/>
</dbReference>
<dbReference type="InterPro" id="IPR011914">
    <property type="entry name" value="RfaE_dom_II"/>
</dbReference>
<dbReference type="GO" id="GO:0009244">
    <property type="term" value="P:lipopolysaccharide core region biosynthetic process"/>
    <property type="evidence" value="ECO:0007669"/>
    <property type="project" value="UniProtKB-UniPathway"/>
</dbReference>
<evidence type="ECO:0000256" key="5">
    <source>
        <dbReference type="ARBA" id="ARBA00022679"/>
    </source>
</evidence>
<evidence type="ECO:0000256" key="7">
    <source>
        <dbReference type="ARBA" id="ARBA00022741"/>
    </source>
</evidence>
<dbReference type="SUPFAM" id="SSF52374">
    <property type="entry name" value="Nucleotidylyl transferase"/>
    <property type="match status" value="1"/>
</dbReference>
<dbReference type="InterPro" id="IPR014729">
    <property type="entry name" value="Rossmann-like_a/b/a_fold"/>
</dbReference>
<dbReference type="EMBL" id="UINC01016120">
    <property type="protein sequence ID" value="SVA67366.1"/>
    <property type="molecule type" value="Genomic_DNA"/>
</dbReference>
<evidence type="ECO:0000256" key="3">
    <source>
        <dbReference type="ARBA" id="ARBA00004713"/>
    </source>
</evidence>
<dbReference type="HAMAP" id="MF_01603">
    <property type="entry name" value="HldE"/>
    <property type="match status" value="1"/>
</dbReference>
<gene>
    <name evidence="15" type="ORF">METZ01_LOCUS120220</name>
</gene>
<keyword evidence="7" id="KW-0547">Nucleotide-binding</keyword>
<evidence type="ECO:0000256" key="1">
    <source>
        <dbReference type="ARBA" id="ARBA00002319"/>
    </source>
</evidence>
<dbReference type="FunFam" id="3.40.1190.20:FF:000002">
    <property type="entry name" value="Bifunctional protein HldE"/>
    <property type="match status" value="1"/>
</dbReference>
<evidence type="ECO:0000256" key="4">
    <source>
        <dbReference type="ARBA" id="ARBA00012519"/>
    </source>
</evidence>
<dbReference type="UniPathway" id="UPA00958"/>
<keyword evidence="11" id="KW-0119">Carbohydrate metabolism</keyword>
<evidence type="ECO:0000313" key="15">
    <source>
        <dbReference type="EMBL" id="SVA67366.1"/>
    </source>
</evidence>
<keyword evidence="5" id="KW-0808">Transferase</keyword>
<keyword evidence="9" id="KW-0067">ATP-binding</keyword>
<protein>
    <recommendedName>
        <fullName evidence="4">D-glycero-beta-D-manno-heptose 1-phosphate adenylyltransferase</fullName>
        <ecNumber evidence="4">2.7.7.70</ecNumber>
    </recommendedName>
</protein>
<comment type="catalytic activity">
    <reaction evidence="12">
        <text>D-glycero-beta-D-manno-heptose 1-phosphate + ATP + H(+) = ADP-D-glycero-beta-D-manno-heptose + diphosphate</text>
        <dbReference type="Rhea" id="RHEA:27465"/>
        <dbReference type="ChEBI" id="CHEBI:15378"/>
        <dbReference type="ChEBI" id="CHEBI:30616"/>
        <dbReference type="ChEBI" id="CHEBI:33019"/>
        <dbReference type="ChEBI" id="CHEBI:59967"/>
        <dbReference type="ChEBI" id="CHEBI:61593"/>
        <dbReference type="EC" id="2.7.7.70"/>
    </reaction>
</comment>
<reference evidence="15" key="1">
    <citation type="submission" date="2018-05" db="EMBL/GenBank/DDBJ databases">
        <authorList>
            <person name="Lanie J.A."/>
            <person name="Ng W.-L."/>
            <person name="Kazmierczak K.M."/>
            <person name="Andrzejewski T.M."/>
            <person name="Davidsen T.M."/>
            <person name="Wayne K.J."/>
            <person name="Tettelin H."/>
            <person name="Glass J.I."/>
            <person name="Rusch D."/>
            <person name="Podicherti R."/>
            <person name="Tsui H.-C.T."/>
            <person name="Winkler M.E."/>
        </authorList>
    </citation>
    <scope>NUCLEOTIDE SEQUENCE</scope>
</reference>
<sequence length="477" mass="52411">MQDVIFKTINSAKVLVVGDIILDQYICGETNRISPEAPVPIVRVKNTEERPGGAANVALNVTSLGLNVQLLGITGNDESSTRLENILKQKNVNCHFIRKDNFPTIIKRRVLSRHQQLIRLDYENNLNTIKINGLVEKYIELLESTDVVILSDYAKGGLVEVESLIKHANEKEIPILVDPKSKDFGCYKSANILTPNEKEFEAIVGDCETDDELIEKSKSLREELELDALLVTRGEKGMVLIQKNKPVLHHKSAAHEVFDVTGAGDTVIAVLAASIASNIPLEIATLLANTAAGLVVEKLGTATITTDEINKNLNGEGNLLAISDKNQALEIINKAKERGERIIMTNGCFDIIHAGHVRYLSQAKSLGNFLVIAINDDDSVKRLKGSDRPINSLENRVTVLSALANVNLIVPFSEDTPEKLIRFLKPDTLVKGGDYKEEQIAGAKSVRESGGDVVIMPFEEGYSTSHILEKLKNKKQD</sequence>
<accession>A0A381XRE9</accession>
<dbReference type="PANTHER" id="PTHR46969">
    <property type="entry name" value="BIFUNCTIONAL PROTEIN HLDE"/>
    <property type="match status" value="1"/>
</dbReference>
<dbReference type="NCBIfam" id="TIGR02198">
    <property type="entry name" value="rfaE_dom_I"/>
    <property type="match status" value="1"/>
</dbReference>
<dbReference type="GO" id="GO:0033786">
    <property type="term" value="F:heptose-1-phosphate adenylyltransferase activity"/>
    <property type="evidence" value="ECO:0007669"/>
    <property type="project" value="TreeGrafter"/>
</dbReference>
<dbReference type="InterPro" id="IPR011913">
    <property type="entry name" value="RfaE_dom_I"/>
</dbReference>
<dbReference type="NCBIfam" id="TIGR00125">
    <property type="entry name" value="cyt_tran_rel"/>
    <property type="match status" value="1"/>
</dbReference>
<dbReference type="InterPro" id="IPR011611">
    <property type="entry name" value="PfkB_dom"/>
</dbReference>
<organism evidence="15">
    <name type="scientific">marine metagenome</name>
    <dbReference type="NCBI Taxonomy" id="408172"/>
    <lineage>
        <taxon>unclassified sequences</taxon>
        <taxon>metagenomes</taxon>
        <taxon>ecological metagenomes</taxon>
    </lineage>
</organism>
<dbReference type="GO" id="GO:0033785">
    <property type="term" value="F:heptose 7-phosphate kinase activity"/>
    <property type="evidence" value="ECO:0007669"/>
    <property type="project" value="TreeGrafter"/>
</dbReference>
<keyword evidence="10" id="KW-0511">Multifunctional enzyme</keyword>
<keyword evidence="6" id="KW-0548">Nucleotidyltransferase</keyword>
<dbReference type="Gene3D" id="3.40.1190.20">
    <property type="match status" value="1"/>
</dbReference>
<dbReference type="NCBIfam" id="NF008454">
    <property type="entry name" value="PRK11316.1"/>
    <property type="match status" value="1"/>
</dbReference>
<dbReference type="GO" id="GO:0005829">
    <property type="term" value="C:cytosol"/>
    <property type="evidence" value="ECO:0007669"/>
    <property type="project" value="TreeGrafter"/>
</dbReference>
<dbReference type="Pfam" id="PF00294">
    <property type="entry name" value="PfkB"/>
    <property type="match status" value="1"/>
</dbReference>
<evidence type="ECO:0000256" key="11">
    <source>
        <dbReference type="ARBA" id="ARBA00023277"/>
    </source>
</evidence>
<dbReference type="GO" id="GO:0016773">
    <property type="term" value="F:phosphotransferase activity, alcohol group as acceptor"/>
    <property type="evidence" value="ECO:0007669"/>
    <property type="project" value="InterPro"/>
</dbReference>
<proteinExistence type="inferred from homology"/>
<dbReference type="NCBIfam" id="TIGR02199">
    <property type="entry name" value="rfaE_dom_II"/>
    <property type="match status" value="1"/>
</dbReference>
<comment type="pathway">
    <text evidence="3">Bacterial outer membrane biogenesis; LPS core biosynthesis.</text>
</comment>
<evidence type="ECO:0000259" key="14">
    <source>
        <dbReference type="Pfam" id="PF01467"/>
    </source>
</evidence>
<evidence type="ECO:0000256" key="6">
    <source>
        <dbReference type="ARBA" id="ARBA00022695"/>
    </source>
</evidence>
<evidence type="ECO:0000256" key="9">
    <source>
        <dbReference type="ARBA" id="ARBA00022840"/>
    </source>
</evidence>
<dbReference type="InterPro" id="IPR023030">
    <property type="entry name" value="Bifunc_HldE"/>
</dbReference>
<dbReference type="AlphaFoldDB" id="A0A381XRE9"/>
<dbReference type="SUPFAM" id="SSF53613">
    <property type="entry name" value="Ribokinase-like"/>
    <property type="match status" value="1"/>
</dbReference>
<dbReference type="InterPro" id="IPR004821">
    <property type="entry name" value="Cyt_trans-like"/>
</dbReference>
<feature type="domain" description="Cytidyltransferase-like" evidence="14">
    <location>
        <begin position="344"/>
        <end position="468"/>
    </location>
</feature>
<evidence type="ECO:0000256" key="12">
    <source>
        <dbReference type="ARBA" id="ARBA00047428"/>
    </source>
</evidence>